<dbReference type="AlphaFoldDB" id="A0A517PWI1"/>
<feature type="transmembrane region" description="Helical" evidence="1">
    <location>
        <begin position="138"/>
        <end position="155"/>
    </location>
</feature>
<feature type="transmembrane region" description="Helical" evidence="1">
    <location>
        <begin position="189"/>
        <end position="222"/>
    </location>
</feature>
<feature type="transmembrane region" description="Helical" evidence="1">
    <location>
        <begin position="242"/>
        <end position="263"/>
    </location>
</feature>
<keyword evidence="1" id="KW-0812">Transmembrane</keyword>
<feature type="transmembrane region" description="Helical" evidence="1">
    <location>
        <begin position="161"/>
        <end position="182"/>
    </location>
</feature>
<feature type="transmembrane region" description="Helical" evidence="1">
    <location>
        <begin position="659"/>
        <end position="683"/>
    </location>
</feature>
<name>A0A517PWI1_9PLAN</name>
<evidence type="ECO:0000313" key="3">
    <source>
        <dbReference type="Proteomes" id="UP000320421"/>
    </source>
</evidence>
<dbReference type="Proteomes" id="UP000320421">
    <property type="component" value="Chromosome"/>
</dbReference>
<dbReference type="OrthoDB" id="9772884at2"/>
<dbReference type="RefSeq" id="WP_145191571.1">
    <property type="nucleotide sequence ID" value="NZ_CP036266.1"/>
</dbReference>
<protein>
    <submittedName>
        <fullName evidence="2">Bacterial membrane protein YfhO</fullName>
    </submittedName>
</protein>
<dbReference type="PANTHER" id="PTHR38454">
    <property type="entry name" value="INTEGRAL MEMBRANE PROTEIN-RELATED"/>
    <property type="match status" value="1"/>
</dbReference>
<sequence length="712" mass="80359">MSRSPQKKAEPTPSAETKPLGTPLFAGIILIMAVALTWVFWSGLWSGGGLIGGDLYTYFFPQKTFFAERLQAGEFPLWNSYIGHGFPLVAESQTGAFYPFNYFAYRFLPVNTAYNFVQLLHYILAFVFTALYVRRIGYSIAAALFAGLVYTYGWFPSRICLEWAIIGGAWLPLTLWCVESFFQTRFWRYPILLCFALSMQILPGHFNLAFITQLMLLVYIPARIWFSRDETTEALKPYRRRTVILLLLAFVSTYALSAVQLAPTWELKQHSQRAEVGERSHKPGYGHIPVWYLSQIVAPWAWYPYEVNLDAGLAPGSEATNQVEAHLYFGIAALLLLIYGTFSGAWTRDRRLVLLAIIGFLALLYTPGWLMPITRHIPGFSFFTGPGRYGIVTTFAVAVIAGVCLERLIAHWKPTIQIGVVTLVCLFTTADFWVVSRYVTYATVIPNPPINNVDKSALREITSKYGQPVRLFAPGANLPTLIGVASTPVYLGIGPEQYFDPAVAMPEPLPFKEPATPEQIEWLRKAGVTHILSQHPLDLSRWPVKPVWSDFDAVINPAWGRFDEPVYFYELEGSRGRVAWSHPVADQQAEIKSYRANEIVIEAETPEEDTLILTDLMYPGWSVYVDGQPAEAELVDGMYRGVKLPAGQHEVIWAYQSGWFLIGGIISCITLLVIMTIAHFRFWHPLLFQMKNRGRQFPPAEQTGVEAPTKKK</sequence>
<feature type="transmembrane region" description="Helical" evidence="1">
    <location>
        <begin position="352"/>
        <end position="370"/>
    </location>
</feature>
<evidence type="ECO:0000313" key="2">
    <source>
        <dbReference type="EMBL" id="QDT23730.1"/>
    </source>
</evidence>
<organism evidence="2 3">
    <name type="scientific">Gimesia chilikensis</name>
    <dbReference type="NCBI Taxonomy" id="2605989"/>
    <lineage>
        <taxon>Bacteria</taxon>
        <taxon>Pseudomonadati</taxon>
        <taxon>Planctomycetota</taxon>
        <taxon>Planctomycetia</taxon>
        <taxon>Planctomycetales</taxon>
        <taxon>Planctomycetaceae</taxon>
        <taxon>Gimesia</taxon>
    </lineage>
</organism>
<gene>
    <name evidence="2" type="ORF">HG66A1_55540</name>
</gene>
<feature type="transmembrane region" description="Helical" evidence="1">
    <location>
        <begin position="113"/>
        <end position="133"/>
    </location>
</feature>
<feature type="transmembrane region" description="Helical" evidence="1">
    <location>
        <begin position="390"/>
        <end position="409"/>
    </location>
</feature>
<reference evidence="2 3" key="1">
    <citation type="submission" date="2019-02" db="EMBL/GenBank/DDBJ databases">
        <title>Deep-cultivation of Planctomycetes and their phenomic and genomic characterization uncovers novel biology.</title>
        <authorList>
            <person name="Wiegand S."/>
            <person name="Jogler M."/>
            <person name="Boedeker C."/>
            <person name="Pinto D."/>
            <person name="Vollmers J."/>
            <person name="Rivas-Marin E."/>
            <person name="Kohn T."/>
            <person name="Peeters S.H."/>
            <person name="Heuer A."/>
            <person name="Rast P."/>
            <person name="Oberbeckmann S."/>
            <person name="Bunk B."/>
            <person name="Jeske O."/>
            <person name="Meyerdierks A."/>
            <person name="Storesund J.E."/>
            <person name="Kallscheuer N."/>
            <person name="Luecker S."/>
            <person name="Lage O.M."/>
            <person name="Pohl T."/>
            <person name="Merkel B.J."/>
            <person name="Hornburger P."/>
            <person name="Mueller R.-W."/>
            <person name="Bruemmer F."/>
            <person name="Labrenz M."/>
            <person name="Spormann A.M."/>
            <person name="Op den Camp H."/>
            <person name="Overmann J."/>
            <person name="Amann R."/>
            <person name="Jetten M.S.M."/>
            <person name="Mascher T."/>
            <person name="Medema M.H."/>
            <person name="Devos D.P."/>
            <person name="Kaster A.-K."/>
            <person name="Ovreas L."/>
            <person name="Rohde M."/>
            <person name="Galperin M.Y."/>
            <person name="Jogler C."/>
        </authorList>
    </citation>
    <scope>NUCLEOTIDE SEQUENCE [LARGE SCALE GENOMIC DNA]</scope>
    <source>
        <strain evidence="2 3">HG66A1</strain>
    </source>
</reference>
<keyword evidence="1" id="KW-1133">Transmembrane helix</keyword>
<keyword evidence="3" id="KW-1185">Reference proteome</keyword>
<accession>A0A517PWI1</accession>
<dbReference type="PANTHER" id="PTHR38454:SF1">
    <property type="entry name" value="INTEGRAL MEMBRANE PROTEIN"/>
    <property type="match status" value="1"/>
</dbReference>
<evidence type="ECO:0000256" key="1">
    <source>
        <dbReference type="SAM" id="Phobius"/>
    </source>
</evidence>
<dbReference type="InterPro" id="IPR018580">
    <property type="entry name" value="Uncharacterised_YfhO"/>
</dbReference>
<feature type="transmembrane region" description="Helical" evidence="1">
    <location>
        <begin position="416"/>
        <end position="435"/>
    </location>
</feature>
<feature type="transmembrane region" description="Helical" evidence="1">
    <location>
        <begin position="20"/>
        <end position="41"/>
    </location>
</feature>
<dbReference type="Pfam" id="PF09586">
    <property type="entry name" value="YfhO"/>
    <property type="match status" value="1"/>
</dbReference>
<proteinExistence type="predicted"/>
<keyword evidence="1" id="KW-0472">Membrane</keyword>
<feature type="transmembrane region" description="Helical" evidence="1">
    <location>
        <begin position="325"/>
        <end position="345"/>
    </location>
</feature>
<dbReference type="EMBL" id="CP036266">
    <property type="protein sequence ID" value="QDT23730.1"/>
    <property type="molecule type" value="Genomic_DNA"/>
</dbReference>